<gene>
    <name evidence="4" type="ORF">DY240_04435</name>
</gene>
<sequence>MRDGPAGGERRRVRRAVAVPDGPAAAGQAADRPRHVGRQRPVRRVADVRRAADPGRQAVRLPPGERAAAPLHRREGHLPGDGEGPLLLRAPRRGRPVTGAGSRALLLDPPPLEPSPATRLPLEWHRARADELRAAAAERGARAVLLTDPWNIVHFTGLWAATTERPLYALLEADGAPFWFYPRLDRDLVRSWWYGGGAEYFDYPHVDGQHPNEGTAARGPAVDLWEKALRLCVSRGYGAGSLLVDRPAGGSLGPLGPLGSIGDVCLRSRMVKTPEELALARRAYAYFDDVHVFCRDTLLDGFHDGMTDFELRSAMIDMATRRIVPDLGLDGGPHRGVGVSIDLGWVRAGRVTGYPHPNQFRYSEITRGGTLQASGVIRVGGYGGECYRPFMLAPRTAHMERLWTVARDSCLLQQDAMRAGVTCGEVAEKIHRFQIDAGVREYVYHRPAHGQGPEGHQPPWLALGDDTVLEPGMCLSVEPGLYDPRAGFSVNFSDMFVVQESGPALQLSRVPWTTEWCWLDF</sequence>
<evidence type="ECO:0000259" key="3">
    <source>
        <dbReference type="Pfam" id="PF01321"/>
    </source>
</evidence>
<dbReference type="InterPro" id="IPR029149">
    <property type="entry name" value="Creatin/AminoP/Spt16_N"/>
</dbReference>
<evidence type="ECO:0000313" key="4">
    <source>
        <dbReference type="EMBL" id="RIQ34057.1"/>
    </source>
</evidence>
<keyword evidence="4" id="KW-0031">Aminopeptidase</keyword>
<dbReference type="PANTHER" id="PTHR46112">
    <property type="entry name" value="AMINOPEPTIDASE"/>
    <property type="match status" value="1"/>
</dbReference>
<evidence type="ECO:0000259" key="2">
    <source>
        <dbReference type="Pfam" id="PF00557"/>
    </source>
</evidence>
<dbReference type="Pfam" id="PF01321">
    <property type="entry name" value="Creatinase_N"/>
    <property type="match status" value="1"/>
</dbReference>
<dbReference type="GO" id="GO:0004177">
    <property type="term" value="F:aminopeptidase activity"/>
    <property type="evidence" value="ECO:0007669"/>
    <property type="project" value="UniProtKB-KW"/>
</dbReference>
<keyword evidence="4" id="KW-0645">Protease</keyword>
<feature type="domain" description="Creatinase N-terminal" evidence="3">
    <location>
        <begin position="128"/>
        <end position="185"/>
    </location>
</feature>
<dbReference type="AlphaFoldDB" id="A0A418KW33"/>
<dbReference type="InterPro" id="IPR050659">
    <property type="entry name" value="Peptidase_M24B"/>
</dbReference>
<protein>
    <submittedName>
        <fullName evidence="4">Aminopeptidase P family protein</fullName>
    </submittedName>
</protein>
<accession>A0A418KW33</accession>
<organism evidence="4 5">
    <name type="scientific">Jiangella rhizosphaerae</name>
    <dbReference type="NCBI Taxonomy" id="2293569"/>
    <lineage>
        <taxon>Bacteria</taxon>
        <taxon>Bacillati</taxon>
        <taxon>Actinomycetota</taxon>
        <taxon>Actinomycetes</taxon>
        <taxon>Jiangellales</taxon>
        <taxon>Jiangellaceae</taxon>
        <taxon>Jiangella</taxon>
    </lineage>
</organism>
<evidence type="ECO:0000313" key="5">
    <source>
        <dbReference type="Proteomes" id="UP000284057"/>
    </source>
</evidence>
<dbReference type="SUPFAM" id="SSF55920">
    <property type="entry name" value="Creatinase/aminopeptidase"/>
    <property type="match status" value="1"/>
</dbReference>
<proteinExistence type="predicted"/>
<keyword evidence="5" id="KW-1185">Reference proteome</keyword>
<dbReference type="Gene3D" id="3.40.350.10">
    <property type="entry name" value="Creatinase/prolidase N-terminal domain"/>
    <property type="match status" value="1"/>
</dbReference>
<feature type="domain" description="Peptidase M24" evidence="2">
    <location>
        <begin position="301"/>
        <end position="500"/>
    </location>
</feature>
<keyword evidence="4" id="KW-0378">Hydrolase</keyword>
<comment type="caution">
    <text evidence="4">The sequence shown here is derived from an EMBL/GenBank/DDBJ whole genome shotgun (WGS) entry which is preliminary data.</text>
</comment>
<dbReference type="Gene3D" id="3.90.230.10">
    <property type="entry name" value="Creatinase/methionine aminopeptidase superfamily"/>
    <property type="match status" value="1"/>
</dbReference>
<dbReference type="Proteomes" id="UP000284057">
    <property type="component" value="Unassembled WGS sequence"/>
</dbReference>
<name>A0A418KW33_9ACTN</name>
<dbReference type="PANTHER" id="PTHR46112:SF2">
    <property type="entry name" value="XAA-PRO AMINOPEPTIDASE P-RELATED"/>
    <property type="match status" value="1"/>
</dbReference>
<dbReference type="InterPro" id="IPR000587">
    <property type="entry name" value="Creatinase_N"/>
</dbReference>
<dbReference type="SUPFAM" id="SSF53092">
    <property type="entry name" value="Creatinase/prolidase N-terminal domain"/>
    <property type="match status" value="1"/>
</dbReference>
<dbReference type="Pfam" id="PF00557">
    <property type="entry name" value="Peptidase_M24"/>
    <property type="match status" value="1"/>
</dbReference>
<feature type="compositionally biased region" description="Basic and acidic residues" evidence="1">
    <location>
        <begin position="44"/>
        <end position="53"/>
    </location>
</feature>
<feature type="compositionally biased region" description="Low complexity" evidence="1">
    <location>
        <begin position="16"/>
        <end position="30"/>
    </location>
</feature>
<reference evidence="4 5" key="1">
    <citation type="submission" date="2018-09" db="EMBL/GenBank/DDBJ databases">
        <title>Isolation, diversity and antifungal activity of actinobacteria from wheat.</title>
        <authorList>
            <person name="Han C."/>
        </authorList>
    </citation>
    <scope>NUCLEOTIDE SEQUENCE [LARGE SCALE GENOMIC DNA]</scope>
    <source>
        <strain evidence="4 5">NEAU-YY265</strain>
    </source>
</reference>
<evidence type="ECO:0000256" key="1">
    <source>
        <dbReference type="SAM" id="MobiDB-lite"/>
    </source>
</evidence>
<dbReference type="CDD" id="cd01066">
    <property type="entry name" value="APP_MetAP"/>
    <property type="match status" value="1"/>
</dbReference>
<feature type="region of interest" description="Disordered" evidence="1">
    <location>
        <begin position="1"/>
        <end position="89"/>
    </location>
</feature>
<dbReference type="InterPro" id="IPR000994">
    <property type="entry name" value="Pept_M24"/>
</dbReference>
<dbReference type="InterPro" id="IPR036005">
    <property type="entry name" value="Creatinase/aminopeptidase-like"/>
</dbReference>
<dbReference type="EMBL" id="QUAL01000037">
    <property type="protein sequence ID" value="RIQ34057.1"/>
    <property type="molecule type" value="Genomic_DNA"/>
</dbReference>